<dbReference type="RefSeq" id="WP_133355188.1">
    <property type="nucleotide sequence ID" value="NZ_SMZJ02000004.1"/>
</dbReference>
<sequence>MKKIDRRKAIKNLGLGLGCIPLISNSLTGSDILYDGSKTITAGKFDNPNIDKPITVITLGAGSRGNTYGNYGIKFPNQLDIIGVAEPIAIRNERYSKKHNIPDKNRFKTWEHVFEQPKFADAVIISTPDDLHYAPCMKALEMGYDILLEKPIAPSENECRDILNLAKKTGRIVAVCHVLRYAPYFIKLKQMIDSGAIGELISIQHMEPIEHIHMSHSYVRGNWHNSKETTPIILAKSCHDLDILRWLIGKPCKSISAYGSLKWFKASNAPEGSTNRCTDGCAVELSCPYSALKIYHRERQRTYVFDFPEDKSTHSDFIIQQLKTTNYGRCVYKMENDQPDHYITSMEFEDDVTANFSMEAFTSYHGRRTRIMGSMGDIVGDMDQFIHTDFLTKKTTKWNINIEDVGDYKNSGHGGGDWALVFDWIQAVKQQDANLLTSTIDASVESHIMGFMAEKSRKTKQIVSIDLK</sequence>
<dbReference type="InterPro" id="IPR000683">
    <property type="entry name" value="Gfo/Idh/MocA-like_OxRdtase_N"/>
</dbReference>
<organism evidence="3 4">
    <name type="scientific">Seonamhaeicola sediminis</name>
    <dbReference type="NCBI Taxonomy" id="2528206"/>
    <lineage>
        <taxon>Bacteria</taxon>
        <taxon>Pseudomonadati</taxon>
        <taxon>Bacteroidota</taxon>
        <taxon>Flavobacteriia</taxon>
        <taxon>Flavobacteriales</taxon>
        <taxon>Flavobacteriaceae</taxon>
    </lineage>
</organism>
<dbReference type="Proteomes" id="UP000295814">
    <property type="component" value="Unassembled WGS sequence"/>
</dbReference>
<dbReference type="SUPFAM" id="SSF55347">
    <property type="entry name" value="Glyceraldehyde-3-phosphate dehydrogenase-like, C-terminal domain"/>
    <property type="match status" value="1"/>
</dbReference>
<dbReference type="AlphaFoldDB" id="A0A562YCW9"/>
<gene>
    <name evidence="3" type="ORF">E1J38_006330</name>
</gene>
<dbReference type="Pfam" id="PF01408">
    <property type="entry name" value="GFO_IDH_MocA"/>
    <property type="match status" value="1"/>
</dbReference>
<dbReference type="Gene3D" id="3.30.360.10">
    <property type="entry name" value="Dihydrodipicolinate Reductase, domain 2"/>
    <property type="match status" value="1"/>
</dbReference>
<dbReference type="PANTHER" id="PTHR43377:SF2">
    <property type="entry name" value="BINDING ROSSMANN FOLD OXIDOREDUCTASE, PUTATIVE (AFU_ORTHOLOGUE AFUA_4G00560)-RELATED"/>
    <property type="match status" value="1"/>
</dbReference>
<evidence type="ECO:0000259" key="2">
    <source>
        <dbReference type="Pfam" id="PF02894"/>
    </source>
</evidence>
<dbReference type="EMBL" id="SMZJ02000004">
    <property type="protein sequence ID" value="TWO32488.1"/>
    <property type="molecule type" value="Genomic_DNA"/>
</dbReference>
<dbReference type="PANTHER" id="PTHR43377">
    <property type="entry name" value="BILIVERDIN REDUCTASE A"/>
    <property type="match status" value="1"/>
</dbReference>
<feature type="domain" description="Gfo/Idh/MocA-like oxidoreductase C-terminal" evidence="2">
    <location>
        <begin position="189"/>
        <end position="463"/>
    </location>
</feature>
<proteinExistence type="predicted"/>
<accession>A0A562YCW9</accession>
<dbReference type="Gene3D" id="3.40.50.720">
    <property type="entry name" value="NAD(P)-binding Rossmann-like Domain"/>
    <property type="match status" value="1"/>
</dbReference>
<dbReference type="OrthoDB" id="9795543at2"/>
<reference evidence="3 4" key="1">
    <citation type="submission" date="2019-07" db="EMBL/GenBank/DDBJ databases">
        <title>Seonamhaeicola sp. W255 draft genome.</title>
        <authorList>
            <person name="Zhang X.-Y."/>
            <person name="Zhang R."/>
            <person name="Zhong Y.-L."/>
            <person name="Du Z.-J."/>
        </authorList>
    </citation>
    <scope>NUCLEOTIDE SEQUENCE [LARGE SCALE GENOMIC DNA]</scope>
    <source>
        <strain evidence="3 4">W255</strain>
    </source>
</reference>
<feature type="domain" description="Gfo/Idh/MocA-like oxidoreductase N-terminal" evidence="1">
    <location>
        <begin position="56"/>
        <end position="176"/>
    </location>
</feature>
<name>A0A562YCW9_9FLAO</name>
<protein>
    <submittedName>
        <fullName evidence="3">Gfo/Idh/MocA family oxidoreductase</fullName>
    </submittedName>
</protein>
<evidence type="ECO:0000313" key="4">
    <source>
        <dbReference type="Proteomes" id="UP000295814"/>
    </source>
</evidence>
<dbReference type="InterPro" id="IPR051450">
    <property type="entry name" value="Gfo/Idh/MocA_Oxidoreductases"/>
</dbReference>
<dbReference type="InterPro" id="IPR036291">
    <property type="entry name" value="NAD(P)-bd_dom_sf"/>
</dbReference>
<dbReference type="Pfam" id="PF02894">
    <property type="entry name" value="GFO_IDH_MocA_C"/>
    <property type="match status" value="1"/>
</dbReference>
<evidence type="ECO:0000313" key="3">
    <source>
        <dbReference type="EMBL" id="TWO32488.1"/>
    </source>
</evidence>
<dbReference type="GO" id="GO:0000166">
    <property type="term" value="F:nucleotide binding"/>
    <property type="evidence" value="ECO:0007669"/>
    <property type="project" value="InterPro"/>
</dbReference>
<dbReference type="SUPFAM" id="SSF51735">
    <property type="entry name" value="NAD(P)-binding Rossmann-fold domains"/>
    <property type="match status" value="1"/>
</dbReference>
<keyword evidence="4" id="KW-1185">Reference proteome</keyword>
<comment type="caution">
    <text evidence="3">The sequence shown here is derived from an EMBL/GenBank/DDBJ whole genome shotgun (WGS) entry which is preliminary data.</text>
</comment>
<evidence type="ECO:0000259" key="1">
    <source>
        <dbReference type="Pfam" id="PF01408"/>
    </source>
</evidence>
<dbReference type="InterPro" id="IPR004104">
    <property type="entry name" value="Gfo/Idh/MocA-like_OxRdtase_C"/>
</dbReference>